<proteinExistence type="predicted"/>
<keyword evidence="3" id="KW-1185">Reference proteome</keyword>
<comment type="caution">
    <text evidence="2">The sequence shown here is derived from an EMBL/GenBank/DDBJ whole genome shotgun (WGS) entry which is preliminary data.</text>
</comment>
<evidence type="ECO:0000259" key="1">
    <source>
        <dbReference type="Pfam" id="PF01323"/>
    </source>
</evidence>
<organism evidence="2 3">
    <name type="scientific">Geodia barretti</name>
    <name type="common">Barrett's horny sponge</name>
    <dbReference type="NCBI Taxonomy" id="519541"/>
    <lineage>
        <taxon>Eukaryota</taxon>
        <taxon>Metazoa</taxon>
        <taxon>Porifera</taxon>
        <taxon>Demospongiae</taxon>
        <taxon>Heteroscleromorpha</taxon>
        <taxon>Tetractinellida</taxon>
        <taxon>Astrophorina</taxon>
        <taxon>Geodiidae</taxon>
        <taxon>Geodia</taxon>
    </lineage>
</organism>
<dbReference type="Gene3D" id="3.40.30.10">
    <property type="entry name" value="Glutaredoxin"/>
    <property type="match status" value="1"/>
</dbReference>
<dbReference type="SUPFAM" id="SSF52833">
    <property type="entry name" value="Thioredoxin-like"/>
    <property type="match status" value="1"/>
</dbReference>
<evidence type="ECO:0000313" key="3">
    <source>
        <dbReference type="Proteomes" id="UP001174909"/>
    </source>
</evidence>
<dbReference type="EMBL" id="CASHTH010004428">
    <property type="protein sequence ID" value="CAI8057237.1"/>
    <property type="molecule type" value="Genomic_DNA"/>
</dbReference>
<dbReference type="InterPro" id="IPR001853">
    <property type="entry name" value="DSBA-like_thioredoxin_dom"/>
</dbReference>
<dbReference type="AlphaFoldDB" id="A0AA35XMN1"/>
<reference evidence="2" key="1">
    <citation type="submission" date="2023-03" db="EMBL/GenBank/DDBJ databases">
        <authorList>
            <person name="Steffen K."/>
            <person name="Cardenas P."/>
        </authorList>
    </citation>
    <scope>NUCLEOTIDE SEQUENCE</scope>
</reference>
<gene>
    <name evidence="2" type="ORF">GBAR_LOCUS31191</name>
</gene>
<dbReference type="InterPro" id="IPR036249">
    <property type="entry name" value="Thioredoxin-like_sf"/>
</dbReference>
<name>A0AA35XMN1_GEOBA</name>
<evidence type="ECO:0000313" key="2">
    <source>
        <dbReference type="EMBL" id="CAI8057237.1"/>
    </source>
</evidence>
<dbReference type="Proteomes" id="UP001174909">
    <property type="component" value="Unassembled WGS sequence"/>
</dbReference>
<dbReference type="GO" id="GO:0016491">
    <property type="term" value="F:oxidoreductase activity"/>
    <property type="evidence" value="ECO:0007669"/>
    <property type="project" value="InterPro"/>
</dbReference>
<accession>A0AA35XMN1</accession>
<feature type="domain" description="DSBA-like thioredoxin" evidence="1">
    <location>
        <begin position="37"/>
        <end position="147"/>
    </location>
</feature>
<protein>
    <recommendedName>
        <fullName evidence="1">DSBA-like thioredoxin domain-containing protein</fullName>
    </recommendedName>
</protein>
<dbReference type="Pfam" id="PF01323">
    <property type="entry name" value="DSBA"/>
    <property type="match status" value="1"/>
</dbReference>
<sequence>MWWTKVRENTDHELAVDLKPFSLVQVNHDNNNDDGFKFWEQDDSDNTLLELRAGISAQRQGQEIFDKFFINLLRARHEDRIDLTDADAINAVAEASGVDMGRFAEDLADPDVLREIGESHTEAVEVHGAFGVPLYVFPNGNSAFVKMFIPSDDESGPIYDNLVEMMADHKHVGEIKRPSPPWPYEGVRG</sequence>